<feature type="transmembrane region" description="Helical" evidence="1">
    <location>
        <begin position="94"/>
        <end position="113"/>
    </location>
</feature>
<sequence>MPQKLTDERAIDEWFHRRGIPLMLDTPGRNARVAQRMTGPLAVGWFGPWVVDAFTEPDWATAVGLAVSVAAVLLLWAAGNLSRRRAPFALPPRVGVLEVVGFVVLPPLAVLLSDWVKDRSELNLSVGAGVALMVTYVGFVVVQIVVLLVAWAVVRSGLASLTRFLLREFSQAASVVGVAVARTLPVMLGVVTFFFLTAEVWQSVGSIGTPAYVTALLLFLVVAGYFLGSRFQLDLDALARFESRAEIESAIAGTSIGSRLTVPDAGKPLTVVLDRSERLQLRLVAALSKLVVASVVASAVFAFFLLLGVLVVDAATVEAWTTARPRVIREFELGDVPLAMTWQHVRVAGFLAVFSGFYYSVVSATDAKLREGVRDTATDAVRQACAVKLCLETPAARCRH</sequence>
<proteinExistence type="predicted"/>
<keyword evidence="1" id="KW-0812">Transmembrane</keyword>
<dbReference type="OrthoDB" id="5242179at2"/>
<feature type="transmembrane region" description="Helical" evidence="1">
    <location>
        <begin position="290"/>
        <end position="312"/>
    </location>
</feature>
<feature type="transmembrane region" description="Helical" evidence="1">
    <location>
        <begin position="343"/>
        <end position="361"/>
    </location>
</feature>
<name>A0A1H0FTM4_9PSEU</name>
<protein>
    <submittedName>
        <fullName evidence="2">Uncharacterized protein</fullName>
    </submittedName>
</protein>
<keyword evidence="1" id="KW-1133">Transmembrane helix</keyword>
<accession>A0A1H0FTM4</accession>
<dbReference type="EMBL" id="FNJB01000001">
    <property type="protein sequence ID" value="SDN97934.1"/>
    <property type="molecule type" value="Genomic_DNA"/>
</dbReference>
<reference evidence="3" key="1">
    <citation type="submission" date="2016-10" db="EMBL/GenBank/DDBJ databases">
        <authorList>
            <person name="Varghese N."/>
            <person name="Submissions S."/>
        </authorList>
    </citation>
    <scope>NUCLEOTIDE SEQUENCE [LARGE SCALE GENOMIC DNA]</scope>
    <source>
        <strain evidence="3">IBRC-M 10655</strain>
    </source>
</reference>
<evidence type="ECO:0000313" key="3">
    <source>
        <dbReference type="Proteomes" id="UP000199651"/>
    </source>
</evidence>
<feature type="transmembrane region" description="Helical" evidence="1">
    <location>
        <begin position="210"/>
        <end position="228"/>
    </location>
</feature>
<feature type="transmembrane region" description="Helical" evidence="1">
    <location>
        <begin position="175"/>
        <end position="198"/>
    </location>
</feature>
<gene>
    <name evidence="2" type="ORF">SAMN05192558_101505</name>
</gene>
<dbReference type="RefSeq" id="WP_091369393.1">
    <property type="nucleotide sequence ID" value="NZ_FNDV01000003.1"/>
</dbReference>
<feature type="transmembrane region" description="Helical" evidence="1">
    <location>
        <begin position="133"/>
        <end position="154"/>
    </location>
</feature>
<feature type="transmembrane region" description="Helical" evidence="1">
    <location>
        <begin position="59"/>
        <end position="82"/>
    </location>
</feature>
<dbReference type="Proteomes" id="UP000199651">
    <property type="component" value="Unassembled WGS sequence"/>
</dbReference>
<dbReference type="AlphaFoldDB" id="A0A1H0FTM4"/>
<keyword evidence="3" id="KW-1185">Reference proteome</keyword>
<evidence type="ECO:0000256" key="1">
    <source>
        <dbReference type="SAM" id="Phobius"/>
    </source>
</evidence>
<dbReference type="STRING" id="504798.SAMN05421871_103366"/>
<organism evidence="2 3">
    <name type="scientific">Actinokineospora alba</name>
    <dbReference type="NCBI Taxonomy" id="504798"/>
    <lineage>
        <taxon>Bacteria</taxon>
        <taxon>Bacillati</taxon>
        <taxon>Actinomycetota</taxon>
        <taxon>Actinomycetes</taxon>
        <taxon>Pseudonocardiales</taxon>
        <taxon>Pseudonocardiaceae</taxon>
        <taxon>Actinokineospora</taxon>
    </lineage>
</organism>
<evidence type="ECO:0000313" key="2">
    <source>
        <dbReference type="EMBL" id="SDN97934.1"/>
    </source>
</evidence>
<keyword evidence="1" id="KW-0472">Membrane</keyword>